<organism evidence="1 2">
    <name type="scientific">Geobacillus subterraneus</name>
    <dbReference type="NCBI Taxonomy" id="129338"/>
    <lineage>
        <taxon>Bacteria</taxon>
        <taxon>Bacillati</taxon>
        <taxon>Bacillota</taxon>
        <taxon>Bacilli</taxon>
        <taxon>Bacillales</taxon>
        <taxon>Anoxybacillaceae</taxon>
        <taxon>Geobacillus</taxon>
    </lineage>
</organism>
<evidence type="ECO:0000313" key="2">
    <source>
        <dbReference type="Proteomes" id="UP000501421"/>
    </source>
</evidence>
<name>A0A679FT39_9BACL</name>
<protein>
    <submittedName>
        <fullName evidence="1">Uncharacterized protein</fullName>
    </submittedName>
</protein>
<dbReference type="Proteomes" id="UP000501421">
    <property type="component" value="Chromosome"/>
</dbReference>
<keyword evidence="2" id="KW-1185">Reference proteome</keyword>
<dbReference type="AlphaFoldDB" id="A0A679FT39"/>
<gene>
    <name evidence="1" type="ORF">GsuE55_30620</name>
</gene>
<accession>A0A679FT39</accession>
<reference evidence="2" key="1">
    <citation type="journal article" date="2020" name="Microbiol. Resour. Announc.">
        <title>Complete Genome Sequence of Geobacillus sp. Strain E55-1, Isolated from Mine Geyser in Japan.</title>
        <authorList>
            <person name="Miyazaki K."/>
            <person name="Hase E."/>
            <person name="Tokito N."/>
        </authorList>
    </citation>
    <scope>NUCLEOTIDE SEQUENCE [LARGE SCALE GENOMIC DNA]</scope>
    <source>
        <strain evidence="2">E55-1</strain>
    </source>
</reference>
<evidence type="ECO:0000313" key="1">
    <source>
        <dbReference type="EMBL" id="BBW98229.1"/>
    </source>
</evidence>
<sequence length="63" mass="7185">METAKSSYSATKSKGLTVKELLLMTAFYIQKGSQPLTKKDDKSINWAMEVIETKDVKFRALVW</sequence>
<dbReference type="EMBL" id="AP022557">
    <property type="protein sequence ID" value="BBW98229.1"/>
    <property type="molecule type" value="Genomic_DNA"/>
</dbReference>
<proteinExistence type="predicted"/>